<gene>
    <name evidence="1" type="ORF">E2C01_061822</name>
</gene>
<dbReference type="AlphaFoldDB" id="A0A5B7HDG4"/>
<name>A0A5B7HDG4_PORTR</name>
<organism evidence="1 2">
    <name type="scientific">Portunus trituberculatus</name>
    <name type="common">Swimming crab</name>
    <name type="synonym">Neptunus trituberculatus</name>
    <dbReference type="NCBI Taxonomy" id="210409"/>
    <lineage>
        <taxon>Eukaryota</taxon>
        <taxon>Metazoa</taxon>
        <taxon>Ecdysozoa</taxon>
        <taxon>Arthropoda</taxon>
        <taxon>Crustacea</taxon>
        <taxon>Multicrustacea</taxon>
        <taxon>Malacostraca</taxon>
        <taxon>Eumalacostraca</taxon>
        <taxon>Eucarida</taxon>
        <taxon>Decapoda</taxon>
        <taxon>Pleocyemata</taxon>
        <taxon>Brachyura</taxon>
        <taxon>Eubrachyura</taxon>
        <taxon>Portunoidea</taxon>
        <taxon>Portunidae</taxon>
        <taxon>Portuninae</taxon>
        <taxon>Portunus</taxon>
    </lineage>
</organism>
<protein>
    <submittedName>
        <fullName evidence="1">Uncharacterized protein</fullName>
    </submittedName>
</protein>
<dbReference type="EMBL" id="VSRR010026539">
    <property type="protein sequence ID" value="MPC67645.1"/>
    <property type="molecule type" value="Genomic_DNA"/>
</dbReference>
<comment type="caution">
    <text evidence="1">The sequence shown here is derived from an EMBL/GenBank/DDBJ whole genome shotgun (WGS) entry which is preliminary data.</text>
</comment>
<dbReference type="Proteomes" id="UP000324222">
    <property type="component" value="Unassembled WGS sequence"/>
</dbReference>
<evidence type="ECO:0000313" key="1">
    <source>
        <dbReference type="EMBL" id="MPC67645.1"/>
    </source>
</evidence>
<evidence type="ECO:0000313" key="2">
    <source>
        <dbReference type="Proteomes" id="UP000324222"/>
    </source>
</evidence>
<sequence length="34" mass="3886">MLVGGILISTIYFVVEIMRHKATSVQKLTRHETI</sequence>
<accession>A0A5B7HDG4</accession>
<proteinExistence type="predicted"/>
<reference evidence="1 2" key="1">
    <citation type="submission" date="2019-05" db="EMBL/GenBank/DDBJ databases">
        <title>Another draft genome of Portunus trituberculatus and its Hox gene families provides insights of decapod evolution.</title>
        <authorList>
            <person name="Jeong J.-H."/>
            <person name="Song I."/>
            <person name="Kim S."/>
            <person name="Choi T."/>
            <person name="Kim D."/>
            <person name="Ryu S."/>
            <person name="Kim W."/>
        </authorList>
    </citation>
    <scope>NUCLEOTIDE SEQUENCE [LARGE SCALE GENOMIC DNA]</scope>
    <source>
        <tissue evidence="1">Muscle</tissue>
    </source>
</reference>
<keyword evidence="2" id="KW-1185">Reference proteome</keyword>